<evidence type="ECO:0000313" key="4">
    <source>
        <dbReference type="EMBL" id="EMS53971.1"/>
    </source>
</evidence>
<dbReference type="eggNOG" id="KOG4197">
    <property type="taxonomic scope" value="Eukaryota"/>
</dbReference>
<dbReference type="EMBL" id="KD187900">
    <property type="protein sequence ID" value="EMS53971.1"/>
    <property type="molecule type" value="Genomic_DNA"/>
</dbReference>
<gene>
    <name evidence="4" type="ORF">TRIUR3_34038</name>
</gene>
<dbReference type="GO" id="GO:0031930">
    <property type="term" value="P:mitochondria-nucleus signaling pathway"/>
    <property type="evidence" value="ECO:0007669"/>
    <property type="project" value="TreeGrafter"/>
</dbReference>
<dbReference type="Pfam" id="PF13041">
    <property type="entry name" value="PPR_2"/>
    <property type="match status" value="3"/>
</dbReference>
<evidence type="ECO:0000256" key="2">
    <source>
        <dbReference type="ARBA" id="ARBA00022737"/>
    </source>
</evidence>
<dbReference type="InterPro" id="IPR011990">
    <property type="entry name" value="TPR-like_helical_dom_sf"/>
</dbReference>
<dbReference type="OMA" id="RRNISCA"/>
<keyword evidence="3" id="KW-0809">Transit peptide</keyword>
<proteinExistence type="inferred from homology"/>
<accession>M7Z397</accession>
<comment type="similarity">
    <text evidence="1">Belongs to the PPR family. P subfamily.</text>
</comment>
<protein>
    <submittedName>
        <fullName evidence="4">Uncharacterized protein</fullName>
    </submittedName>
</protein>
<keyword evidence="2" id="KW-0677">Repeat</keyword>
<dbReference type="Pfam" id="PF01535">
    <property type="entry name" value="PPR"/>
    <property type="match status" value="1"/>
</dbReference>
<evidence type="ECO:0000256" key="3">
    <source>
        <dbReference type="ARBA" id="ARBA00022946"/>
    </source>
</evidence>
<dbReference type="PANTHER" id="PTHR47936">
    <property type="entry name" value="PPR_LONG DOMAIN-CONTAINING PROTEIN"/>
    <property type="match status" value="1"/>
</dbReference>
<dbReference type="GO" id="GO:0009507">
    <property type="term" value="C:chloroplast"/>
    <property type="evidence" value="ECO:0007669"/>
    <property type="project" value="TreeGrafter"/>
</dbReference>
<dbReference type="PROSITE" id="PS51375">
    <property type="entry name" value="PPR"/>
    <property type="match status" value="8"/>
</dbReference>
<dbReference type="Pfam" id="PF13812">
    <property type="entry name" value="PPR_3"/>
    <property type="match status" value="1"/>
</dbReference>
<dbReference type="AlphaFoldDB" id="M7Z397"/>
<dbReference type="NCBIfam" id="TIGR00756">
    <property type="entry name" value="PPR"/>
    <property type="match status" value="6"/>
</dbReference>
<dbReference type="GO" id="GO:0010019">
    <property type="term" value="P:chloroplast-nucleus signaling pathway"/>
    <property type="evidence" value="ECO:0007669"/>
    <property type="project" value="TreeGrafter"/>
</dbReference>
<dbReference type="PANTHER" id="PTHR47936:SF1">
    <property type="entry name" value="PENTATRICOPEPTIDE REPEAT-CONTAINING PROTEIN GUN1, CHLOROPLASTIC"/>
    <property type="match status" value="1"/>
</dbReference>
<dbReference type="Gene3D" id="1.25.40.10">
    <property type="entry name" value="Tetratricopeptide repeat domain"/>
    <property type="match status" value="4"/>
</dbReference>
<dbReference type="STRING" id="4572.M7Z397"/>
<sequence length="753" mass="84620">MALTACSFLNIRLKLSIKGDEAFFASNGPAHSVRAPVRYGGNLPQNAAHRTSQPGGLRSCIPLKLLGRKCSRQEWSPWRNSDDIVVDEHNPTLPFSGERDDTPLRRSPPPPAAAASCSRTRSLPFVRAANQALEARKVPKAQRPSPRRNAVAEVKAAPDPVAALTRYTDRQHSFPVLVVIPHSPQLEDMLQTQDCNIILRHYGEIRRWDVLSKVFGWMQEHDMLNIASYSSYFKYLGLSRNAAKALQVYGSIQDQSTRVNVSVCNSLLGCLVKNGRSDSTFKLYDEMIRGGLSPDLFTYSTLLSGCMKLKHGYAKAMELINELNSRGLQMDSVIYGTLLAICASHNYCEEAEAYFKKLKDKGHNPNLFHYSSLLNAYSVNSYYEKAELLMKDLRSSGLTPNKVILTTLLKVYSKGGLFEKAKELLTELEASGFAQDEMAYCILIDALAKGGKIWEATMVFNEMKEKGVKSDGYAFSIMISALHRSGYREEAKNLAKEFEDQNATYDLVMLNTSLRAYCNTYDTESVMRMLKKMDELNISPDDITFNTLIRYFCKAKVYHLAYKTIVDMHTKGHQLNEELCSEVMVQLGEAGFPSEAFSVYNMMRYSKRTVCKSLHEKVLGILVPAGLLKDAYIVIKDNGESISPRSLEKFATQFMISGNINLINDVMKALNHSGWRISQETFGRAIQRYIQKPDKKQLLLCLLDWMTGQGYSVDSSSRNLVLKNAQLFGQKQLIAEILSKQQAASRITNKLID</sequence>
<organism evidence="4">
    <name type="scientific">Triticum urartu</name>
    <name type="common">Red wild einkorn</name>
    <name type="synonym">Crithodium urartu</name>
    <dbReference type="NCBI Taxonomy" id="4572"/>
    <lineage>
        <taxon>Eukaryota</taxon>
        <taxon>Viridiplantae</taxon>
        <taxon>Streptophyta</taxon>
        <taxon>Embryophyta</taxon>
        <taxon>Tracheophyta</taxon>
        <taxon>Spermatophyta</taxon>
        <taxon>Magnoliopsida</taxon>
        <taxon>Liliopsida</taxon>
        <taxon>Poales</taxon>
        <taxon>Poaceae</taxon>
        <taxon>BOP clade</taxon>
        <taxon>Pooideae</taxon>
        <taxon>Triticodae</taxon>
        <taxon>Triticeae</taxon>
        <taxon>Triticinae</taxon>
        <taxon>Triticum</taxon>
    </lineage>
</organism>
<evidence type="ECO:0000256" key="1">
    <source>
        <dbReference type="ARBA" id="ARBA00007626"/>
    </source>
</evidence>
<reference evidence="4" key="1">
    <citation type="journal article" date="2013" name="Nature">
        <title>Draft genome of the wheat A-genome progenitor Triticum urartu.</title>
        <authorList>
            <person name="Ling H.Q."/>
            <person name="Zhao S."/>
            <person name="Liu D."/>
            <person name="Wang J."/>
            <person name="Sun H."/>
            <person name="Zhang C."/>
            <person name="Fan H."/>
            <person name="Li D."/>
            <person name="Dong L."/>
            <person name="Tao Y."/>
            <person name="Gao C."/>
            <person name="Wu H."/>
            <person name="Li Y."/>
            <person name="Cui Y."/>
            <person name="Guo X."/>
            <person name="Zheng S."/>
            <person name="Wang B."/>
            <person name="Yu K."/>
            <person name="Liang Q."/>
            <person name="Yang W."/>
            <person name="Lou X."/>
            <person name="Chen J."/>
            <person name="Feng M."/>
            <person name="Jian J."/>
            <person name="Zhang X."/>
            <person name="Luo G."/>
            <person name="Jiang Y."/>
            <person name="Liu J."/>
            <person name="Wang Z."/>
            <person name="Sha Y."/>
            <person name="Zhang B."/>
            <person name="Wu H."/>
            <person name="Tang D."/>
            <person name="Shen Q."/>
            <person name="Xue P."/>
            <person name="Zou S."/>
            <person name="Wang X."/>
            <person name="Liu X."/>
            <person name="Wang F."/>
            <person name="Yang Y."/>
            <person name="An X."/>
            <person name="Dong Z."/>
            <person name="Zhang K."/>
            <person name="Zhang X."/>
            <person name="Luo M.C."/>
            <person name="Dvorak J."/>
            <person name="Tong Y."/>
            <person name="Wang J."/>
            <person name="Yang H."/>
            <person name="Li Z."/>
            <person name="Wang D."/>
            <person name="Zhang A."/>
            <person name="Wang J."/>
        </authorList>
    </citation>
    <scope>NUCLEOTIDE SEQUENCE</scope>
</reference>
<name>M7Z397_TRIUA</name>
<dbReference type="InterPro" id="IPR002885">
    <property type="entry name" value="PPR_rpt"/>
</dbReference>